<organism evidence="1 2">
    <name type="scientific">Candidatus Gottesmanbacteria bacterium RIFCSPHIGHO2_01_FULL_42_12</name>
    <dbReference type="NCBI Taxonomy" id="1798377"/>
    <lineage>
        <taxon>Bacteria</taxon>
        <taxon>Candidatus Gottesmaniibacteriota</taxon>
    </lineage>
</organism>
<protein>
    <submittedName>
        <fullName evidence="1">Uncharacterized protein</fullName>
    </submittedName>
</protein>
<proteinExistence type="predicted"/>
<dbReference type="EMBL" id="MFJG01000009">
    <property type="protein sequence ID" value="OGG07284.1"/>
    <property type="molecule type" value="Genomic_DNA"/>
</dbReference>
<gene>
    <name evidence="1" type="ORF">A2872_01610</name>
</gene>
<dbReference type="Proteomes" id="UP000178681">
    <property type="component" value="Unassembled WGS sequence"/>
</dbReference>
<evidence type="ECO:0000313" key="2">
    <source>
        <dbReference type="Proteomes" id="UP000178681"/>
    </source>
</evidence>
<name>A0A1F5Z4N2_9BACT</name>
<accession>A0A1F5Z4N2</accession>
<comment type="caution">
    <text evidence="1">The sequence shown here is derived from an EMBL/GenBank/DDBJ whole genome shotgun (WGS) entry which is preliminary data.</text>
</comment>
<evidence type="ECO:0000313" key="1">
    <source>
        <dbReference type="EMBL" id="OGG07284.1"/>
    </source>
</evidence>
<reference evidence="1 2" key="1">
    <citation type="journal article" date="2016" name="Nat. Commun.">
        <title>Thousands of microbial genomes shed light on interconnected biogeochemical processes in an aquifer system.</title>
        <authorList>
            <person name="Anantharaman K."/>
            <person name="Brown C.T."/>
            <person name="Hug L.A."/>
            <person name="Sharon I."/>
            <person name="Castelle C.J."/>
            <person name="Probst A.J."/>
            <person name="Thomas B.C."/>
            <person name="Singh A."/>
            <person name="Wilkins M.J."/>
            <person name="Karaoz U."/>
            <person name="Brodie E.L."/>
            <person name="Williams K.H."/>
            <person name="Hubbard S.S."/>
            <person name="Banfield J.F."/>
        </authorList>
    </citation>
    <scope>NUCLEOTIDE SEQUENCE [LARGE SCALE GENOMIC DNA]</scope>
</reference>
<dbReference type="AlphaFoldDB" id="A0A1F5Z4N2"/>
<sequence length="107" mass="11877">MSIQEISHCSLLVTDVTAENLINLGPWLDDGERINTRRGTRSFATRQSLDKIKNGQSDFLGIPVATPEGRWSVVDLKINLRRGEVYVVLHPGQPDVDLNPIARALNS</sequence>
<dbReference type="STRING" id="1798377.A2872_01610"/>